<dbReference type="AlphaFoldDB" id="A0A2M8J7J1"/>
<name>A0A2M8J7J1_9RHOB</name>
<keyword evidence="7" id="KW-1185">Reference proteome</keyword>
<reference evidence="6 7" key="1">
    <citation type="journal article" date="2018" name="Int. J. Syst. Evol. Microbiol.">
        <title>Pseudooceanicola lipolyticus sp. nov., a marine alphaproteobacterium, reclassification of Oceanicola flagellatus as Pseudooceanicola flagellatus comb. nov. and emended description of the genus Pseudooceanicola.</title>
        <authorList>
            <person name="Huang M.-M."/>
            <person name="Guo L.-L."/>
            <person name="Wu Y.-H."/>
            <person name="Lai Q.-L."/>
            <person name="Shao Z.-Z."/>
            <person name="Wang C.-S."/>
            <person name="Wu M."/>
            <person name="Xu X.-W."/>
        </authorList>
    </citation>
    <scope>NUCLEOTIDE SEQUENCE [LARGE SCALE GENOMIC DNA]</scope>
    <source>
        <strain evidence="6 7">157</strain>
    </source>
</reference>
<dbReference type="OrthoDB" id="9815174at2"/>
<dbReference type="CDD" id="cd08414">
    <property type="entry name" value="PBP2_LTTR_aromatics_like"/>
    <property type="match status" value="1"/>
</dbReference>
<dbReference type="PROSITE" id="PS50931">
    <property type="entry name" value="HTH_LYSR"/>
    <property type="match status" value="1"/>
</dbReference>
<sequence>MTGSCERPELSENAREHPVASVDLIVRARHSRGNHVAIAAQSSKRFPVAISLRQLEYFAVLSEELHFGRAAERLGMSQPPLSLSIKQLEKDLGFSLMDRAGKPVRLTQAGAIFAEHAKRILGLLDSAKAISAQAATGFAGEVSIAFVSAMLYRRFPVALKAFQEAYPGIRLILREMNTTKQIEAVQTGEIDLGFIHSVQVPDTVTQHVLETERLVCCLPRDHRLAGRGRIKLPELAGERVIVFSREHAISFHDRIISSLANAGVTVEPDFHIQHWPTVVTLVAQGLGVSLVPKSLATLINDRVHYIEVDEPRAELEIALIHGTQPLSSTARLFIQHYNGDTW</sequence>
<organism evidence="6 7">
    <name type="scientific">Pseudooceanicola lipolyticus</name>
    <dbReference type="NCBI Taxonomy" id="2029104"/>
    <lineage>
        <taxon>Bacteria</taxon>
        <taxon>Pseudomonadati</taxon>
        <taxon>Pseudomonadota</taxon>
        <taxon>Alphaproteobacteria</taxon>
        <taxon>Rhodobacterales</taxon>
        <taxon>Paracoccaceae</taxon>
        <taxon>Pseudooceanicola</taxon>
    </lineage>
</organism>
<dbReference type="SUPFAM" id="SSF46785">
    <property type="entry name" value="Winged helix' DNA-binding domain"/>
    <property type="match status" value="1"/>
</dbReference>
<evidence type="ECO:0000313" key="7">
    <source>
        <dbReference type="Proteomes" id="UP000231553"/>
    </source>
</evidence>
<dbReference type="InterPro" id="IPR005119">
    <property type="entry name" value="LysR_subst-bd"/>
</dbReference>
<dbReference type="SUPFAM" id="SSF53850">
    <property type="entry name" value="Periplasmic binding protein-like II"/>
    <property type="match status" value="1"/>
</dbReference>
<protein>
    <submittedName>
        <fullName evidence="6">LysR family transcriptional regulator</fullName>
    </submittedName>
</protein>
<dbReference type="GO" id="GO:0032993">
    <property type="term" value="C:protein-DNA complex"/>
    <property type="evidence" value="ECO:0007669"/>
    <property type="project" value="TreeGrafter"/>
</dbReference>
<dbReference type="EMBL" id="PGTB01000001">
    <property type="protein sequence ID" value="PJE38750.1"/>
    <property type="molecule type" value="Genomic_DNA"/>
</dbReference>
<dbReference type="Pfam" id="PF00126">
    <property type="entry name" value="HTH_1"/>
    <property type="match status" value="1"/>
</dbReference>
<dbReference type="Gene3D" id="1.10.10.10">
    <property type="entry name" value="Winged helix-like DNA-binding domain superfamily/Winged helix DNA-binding domain"/>
    <property type="match status" value="1"/>
</dbReference>
<feature type="domain" description="HTH lysR-type" evidence="5">
    <location>
        <begin position="50"/>
        <end position="107"/>
    </location>
</feature>
<comment type="similarity">
    <text evidence="1">Belongs to the LysR transcriptional regulatory family.</text>
</comment>
<dbReference type="PRINTS" id="PR00039">
    <property type="entry name" value="HTHLYSR"/>
</dbReference>
<comment type="caution">
    <text evidence="6">The sequence shown here is derived from an EMBL/GenBank/DDBJ whole genome shotgun (WGS) entry which is preliminary data.</text>
</comment>
<evidence type="ECO:0000259" key="5">
    <source>
        <dbReference type="PROSITE" id="PS50931"/>
    </source>
</evidence>
<dbReference type="FunFam" id="1.10.10.10:FF:000001">
    <property type="entry name" value="LysR family transcriptional regulator"/>
    <property type="match status" value="1"/>
</dbReference>
<gene>
    <name evidence="6" type="ORF">CVM52_01090</name>
</gene>
<evidence type="ECO:0000256" key="4">
    <source>
        <dbReference type="ARBA" id="ARBA00023163"/>
    </source>
</evidence>
<accession>A0A2M8J7J1</accession>
<dbReference type="GO" id="GO:0003700">
    <property type="term" value="F:DNA-binding transcription factor activity"/>
    <property type="evidence" value="ECO:0007669"/>
    <property type="project" value="InterPro"/>
</dbReference>
<dbReference type="PANTHER" id="PTHR30346">
    <property type="entry name" value="TRANSCRIPTIONAL DUAL REGULATOR HCAR-RELATED"/>
    <property type="match status" value="1"/>
</dbReference>
<keyword evidence="3" id="KW-0238">DNA-binding</keyword>
<evidence type="ECO:0000256" key="2">
    <source>
        <dbReference type="ARBA" id="ARBA00023015"/>
    </source>
</evidence>
<dbReference type="InterPro" id="IPR036390">
    <property type="entry name" value="WH_DNA-bd_sf"/>
</dbReference>
<evidence type="ECO:0000256" key="1">
    <source>
        <dbReference type="ARBA" id="ARBA00009437"/>
    </source>
</evidence>
<dbReference type="InterPro" id="IPR036388">
    <property type="entry name" value="WH-like_DNA-bd_sf"/>
</dbReference>
<evidence type="ECO:0000313" key="6">
    <source>
        <dbReference type="EMBL" id="PJE38750.1"/>
    </source>
</evidence>
<evidence type="ECO:0000256" key="3">
    <source>
        <dbReference type="ARBA" id="ARBA00023125"/>
    </source>
</evidence>
<dbReference type="GO" id="GO:0003677">
    <property type="term" value="F:DNA binding"/>
    <property type="evidence" value="ECO:0007669"/>
    <property type="project" value="UniProtKB-KW"/>
</dbReference>
<dbReference type="PANTHER" id="PTHR30346:SF0">
    <property type="entry name" value="HCA OPERON TRANSCRIPTIONAL ACTIVATOR HCAR"/>
    <property type="match status" value="1"/>
</dbReference>
<proteinExistence type="inferred from homology"/>
<dbReference type="Pfam" id="PF03466">
    <property type="entry name" value="LysR_substrate"/>
    <property type="match status" value="1"/>
</dbReference>
<dbReference type="Gene3D" id="3.40.190.10">
    <property type="entry name" value="Periplasmic binding protein-like II"/>
    <property type="match status" value="2"/>
</dbReference>
<keyword evidence="4" id="KW-0804">Transcription</keyword>
<keyword evidence="2" id="KW-0805">Transcription regulation</keyword>
<dbReference type="Proteomes" id="UP000231553">
    <property type="component" value="Unassembled WGS sequence"/>
</dbReference>
<dbReference type="InterPro" id="IPR000847">
    <property type="entry name" value="LysR_HTH_N"/>
</dbReference>